<evidence type="ECO:0000313" key="1">
    <source>
        <dbReference type="EMBL" id="KAL3420119.1"/>
    </source>
</evidence>
<accession>A0ABR4PA08</accession>
<name>A0ABR4PA08_9HELO</name>
<reference evidence="1 2" key="1">
    <citation type="submission" date="2024-06" db="EMBL/GenBank/DDBJ databases">
        <title>Complete genome of Phlyctema vagabunda strain 19-DSS-EL-015.</title>
        <authorList>
            <person name="Fiorenzani C."/>
        </authorList>
    </citation>
    <scope>NUCLEOTIDE SEQUENCE [LARGE SCALE GENOMIC DNA]</scope>
    <source>
        <strain evidence="1 2">19-DSS-EL-015</strain>
    </source>
</reference>
<dbReference type="EMBL" id="JBFCZG010000007">
    <property type="protein sequence ID" value="KAL3420119.1"/>
    <property type="molecule type" value="Genomic_DNA"/>
</dbReference>
<protein>
    <submittedName>
        <fullName evidence="1">Uncharacterized protein</fullName>
    </submittedName>
</protein>
<sequence length="324" mass="36894">MGQFVSKDTRMSPLELASSGIKVLGTDPHSENKTVSMIPSRLLGRIVHLGPTELEMVSVIRRTPEWTQSLLQLMPPEYRPYFWEQSDLFIRTFDKFPPGELDETIISIKGHVGWSSPNLPTSIAHTDQVTKYTHPTNAPCSKYTTAYFTQTSQEYYNEWKTPPSFCSSRLFVVQTLSNPPFAIGLAPNSAEVGDCICQLDGEKTAALVRVDPVYDAQLQLRLVGTAGMAMETIQARNEKKRRGHAGPRSEDYGAIFDTPRFSTIRHEEKINLFMETTTAHNLFPEYFLDRGCIFTRFTKLLRSSCLTYLSRIFHIFSFTRLFIR</sequence>
<organism evidence="1 2">
    <name type="scientific">Phlyctema vagabunda</name>
    <dbReference type="NCBI Taxonomy" id="108571"/>
    <lineage>
        <taxon>Eukaryota</taxon>
        <taxon>Fungi</taxon>
        <taxon>Dikarya</taxon>
        <taxon>Ascomycota</taxon>
        <taxon>Pezizomycotina</taxon>
        <taxon>Leotiomycetes</taxon>
        <taxon>Helotiales</taxon>
        <taxon>Dermateaceae</taxon>
        <taxon>Phlyctema</taxon>
    </lineage>
</organism>
<comment type="caution">
    <text evidence="1">The sequence shown here is derived from an EMBL/GenBank/DDBJ whole genome shotgun (WGS) entry which is preliminary data.</text>
</comment>
<dbReference type="Proteomes" id="UP001629113">
    <property type="component" value="Unassembled WGS sequence"/>
</dbReference>
<keyword evidence="2" id="KW-1185">Reference proteome</keyword>
<proteinExistence type="predicted"/>
<evidence type="ECO:0000313" key="2">
    <source>
        <dbReference type="Proteomes" id="UP001629113"/>
    </source>
</evidence>
<gene>
    <name evidence="1" type="ORF">PVAG01_08618</name>
</gene>